<evidence type="ECO:0000256" key="1">
    <source>
        <dbReference type="ARBA" id="ARBA00004651"/>
    </source>
</evidence>
<dbReference type="EMBL" id="LVVL01000019">
    <property type="protein sequence ID" value="OAN10114.1"/>
    <property type="molecule type" value="Genomic_DNA"/>
</dbReference>
<feature type="transmembrane region" description="Helical" evidence="7">
    <location>
        <begin position="217"/>
        <end position="234"/>
    </location>
</feature>
<evidence type="ECO:0000256" key="5">
    <source>
        <dbReference type="ARBA" id="ARBA00022989"/>
    </source>
</evidence>
<evidence type="ECO:0000259" key="8">
    <source>
        <dbReference type="PROSITE" id="PS50850"/>
    </source>
</evidence>
<protein>
    <submittedName>
        <fullName evidence="9">Permease</fullName>
    </submittedName>
</protein>
<keyword evidence="6 7" id="KW-0472">Membrane</keyword>
<comment type="caution">
    <text evidence="9">The sequence shown here is derived from an EMBL/GenBank/DDBJ whole genome shotgun (WGS) entry which is preliminary data.</text>
</comment>
<feature type="domain" description="Major facilitator superfamily (MFS) profile" evidence="8">
    <location>
        <begin position="8"/>
        <end position="397"/>
    </location>
</feature>
<dbReference type="PANTHER" id="PTHR23513:SF6">
    <property type="entry name" value="MAJOR FACILITATOR SUPERFAMILY ASSOCIATED DOMAIN-CONTAINING PROTEIN"/>
    <property type="match status" value="1"/>
</dbReference>
<dbReference type="Gene3D" id="1.20.1250.20">
    <property type="entry name" value="MFS general substrate transporter like domains"/>
    <property type="match status" value="1"/>
</dbReference>
<dbReference type="InterPro" id="IPR011701">
    <property type="entry name" value="MFS"/>
</dbReference>
<evidence type="ECO:0000313" key="9">
    <source>
        <dbReference type="EMBL" id="OAN10114.1"/>
    </source>
</evidence>
<evidence type="ECO:0000256" key="7">
    <source>
        <dbReference type="SAM" id="Phobius"/>
    </source>
</evidence>
<name>A0ABX2V4U8_9BACL</name>
<keyword evidence="5 7" id="KW-1133">Transmembrane helix</keyword>
<feature type="transmembrane region" description="Helical" evidence="7">
    <location>
        <begin position="305"/>
        <end position="330"/>
    </location>
</feature>
<dbReference type="Pfam" id="PF07690">
    <property type="entry name" value="MFS_1"/>
    <property type="match status" value="1"/>
</dbReference>
<keyword evidence="10" id="KW-1185">Reference proteome</keyword>
<feature type="transmembrane region" description="Helical" evidence="7">
    <location>
        <begin position="374"/>
        <end position="393"/>
    </location>
</feature>
<reference evidence="9 10" key="1">
    <citation type="submission" date="2016-03" db="EMBL/GenBank/DDBJ databases">
        <authorList>
            <person name="Cho S.-Y."/>
            <person name="Lim S."/>
            <person name="Kim H."/>
            <person name="Soh E.H."/>
            <person name="Moon J.S."/>
        </authorList>
    </citation>
    <scope>NUCLEOTIDE SEQUENCE [LARGE SCALE GENOMIC DNA]</scope>
    <source>
        <strain evidence="9 10">KCTC 3810</strain>
    </source>
</reference>
<dbReference type="SUPFAM" id="SSF103473">
    <property type="entry name" value="MFS general substrate transporter"/>
    <property type="match status" value="1"/>
</dbReference>
<proteinExistence type="predicted"/>
<dbReference type="PROSITE" id="PS50850">
    <property type="entry name" value="MFS"/>
    <property type="match status" value="1"/>
</dbReference>
<sequence>MNVHKWKYPGLLLVGVGISNLGAWIYFIALNLIVLEMTGSPFAVSVLYILLPISAFVTSLWSGSFIDRVNKRNLMLVLDLSRALLVFLLAFTDSLLVIYTFVFFLNIANTMFESSSMIYMTKLVPEGSRQKFNALKNFIQSCGFILGPSVAGLLFIVGSPTSAIQLNALALIISATILFLLPDLEEKVTSIESEKLTIHLILKDWKEIYRFTHSNKYITLVYSLYCLMVVFMSSLDSLEASFATQVLNFSESTYGFLVSIAGGGIVLGSILNVAFDRNLSLRFLICFGGFFTPLGYLIFSLSQSFTMASLGFFLLTFSLSFANTGFMSFYQTNVPTEIMGRFSAVLHATQSVLIITLTFIIGSAAEFVSIRNTYSIFSILFFTFGFLIGYIVLKKNKKSYYASTERIDFTKVS</sequence>
<evidence type="ECO:0000256" key="4">
    <source>
        <dbReference type="ARBA" id="ARBA00022692"/>
    </source>
</evidence>
<feature type="transmembrane region" description="Helical" evidence="7">
    <location>
        <begin position="83"/>
        <end position="108"/>
    </location>
</feature>
<keyword evidence="3" id="KW-1003">Cell membrane</keyword>
<accession>A0ABX2V4U8</accession>
<evidence type="ECO:0000313" key="10">
    <source>
        <dbReference type="Proteomes" id="UP000078447"/>
    </source>
</evidence>
<evidence type="ECO:0000256" key="6">
    <source>
        <dbReference type="ARBA" id="ARBA00023136"/>
    </source>
</evidence>
<feature type="transmembrane region" description="Helical" evidence="7">
    <location>
        <begin position="342"/>
        <end position="362"/>
    </location>
</feature>
<feature type="transmembrane region" description="Helical" evidence="7">
    <location>
        <begin position="281"/>
        <end position="299"/>
    </location>
</feature>
<gene>
    <name evidence="9" type="ORF">A3783_15225</name>
</gene>
<dbReference type="PANTHER" id="PTHR23513">
    <property type="entry name" value="INTEGRAL MEMBRANE EFFLUX PROTEIN-RELATED"/>
    <property type="match status" value="1"/>
</dbReference>
<evidence type="ECO:0000256" key="3">
    <source>
        <dbReference type="ARBA" id="ARBA00022475"/>
    </source>
</evidence>
<dbReference type="Proteomes" id="UP000078447">
    <property type="component" value="Unassembled WGS sequence"/>
</dbReference>
<organism evidence="9 10">
    <name type="scientific">Exiguobacterium undae</name>
    <dbReference type="NCBI Taxonomy" id="169177"/>
    <lineage>
        <taxon>Bacteria</taxon>
        <taxon>Bacillati</taxon>
        <taxon>Bacillota</taxon>
        <taxon>Bacilli</taxon>
        <taxon>Bacillales</taxon>
        <taxon>Bacillales Family XII. Incertae Sedis</taxon>
        <taxon>Exiguobacterium</taxon>
    </lineage>
</organism>
<dbReference type="InterPro" id="IPR036259">
    <property type="entry name" value="MFS_trans_sf"/>
</dbReference>
<dbReference type="CDD" id="cd06173">
    <property type="entry name" value="MFS_MefA_like"/>
    <property type="match status" value="1"/>
</dbReference>
<evidence type="ECO:0000256" key="2">
    <source>
        <dbReference type="ARBA" id="ARBA00022448"/>
    </source>
</evidence>
<keyword evidence="4 7" id="KW-0812">Transmembrane</keyword>
<feature type="transmembrane region" description="Helical" evidence="7">
    <location>
        <begin position="163"/>
        <end position="181"/>
    </location>
</feature>
<keyword evidence="2" id="KW-0813">Transport</keyword>
<feature type="transmembrane region" description="Helical" evidence="7">
    <location>
        <begin position="42"/>
        <end position="63"/>
    </location>
</feature>
<feature type="transmembrane region" description="Helical" evidence="7">
    <location>
        <begin position="12"/>
        <end position="35"/>
    </location>
</feature>
<comment type="subcellular location">
    <subcellularLocation>
        <location evidence="1">Cell membrane</location>
        <topology evidence="1">Multi-pass membrane protein</topology>
    </subcellularLocation>
</comment>
<dbReference type="InterPro" id="IPR020846">
    <property type="entry name" value="MFS_dom"/>
</dbReference>
<feature type="transmembrane region" description="Helical" evidence="7">
    <location>
        <begin position="254"/>
        <end position="274"/>
    </location>
</feature>
<feature type="transmembrane region" description="Helical" evidence="7">
    <location>
        <begin position="138"/>
        <end position="157"/>
    </location>
</feature>